<feature type="coiled-coil region" evidence="1">
    <location>
        <begin position="4"/>
        <end position="59"/>
    </location>
</feature>
<proteinExistence type="predicted"/>
<evidence type="ECO:0000256" key="1">
    <source>
        <dbReference type="SAM" id="Coils"/>
    </source>
</evidence>
<dbReference type="STRING" id="370438.PTH_0940"/>
<dbReference type="HOGENOM" id="CLU_1093499_0_0_9"/>
<dbReference type="Proteomes" id="UP000006556">
    <property type="component" value="Chromosome"/>
</dbReference>
<reference evidence="3" key="1">
    <citation type="journal article" date="2008" name="Genome Res.">
        <title>The genome of Pelotomaculum thermopropionicum reveals niche-associated evolution in anaerobic microbiota.</title>
        <authorList>
            <person name="Kosaka T."/>
            <person name="Kato S."/>
            <person name="Shimoyama T."/>
            <person name="Ishii S."/>
            <person name="Abe T."/>
            <person name="Watanabe K."/>
        </authorList>
    </citation>
    <scope>NUCLEOTIDE SEQUENCE [LARGE SCALE GENOMIC DNA]</scope>
    <source>
        <strain evidence="3">DSM 13744 / JCM 10971 / SI</strain>
    </source>
</reference>
<dbReference type="EMBL" id="AP009389">
    <property type="protein sequence ID" value="BAF59121.1"/>
    <property type="molecule type" value="Genomic_DNA"/>
</dbReference>
<keyword evidence="3" id="KW-1185">Reference proteome</keyword>
<name>A5D3R7_PELTS</name>
<dbReference type="AlphaFoldDB" id="A5D3R7"/>
<evidence type="ECO:0000313" key="3">
    <source>
        <dbReference type="Proteomes" id="UP000006556"/>
    </source>
</evidence>
<dbReference type="eggNOG" id="ENOG5033HTM">
    <property type="taxonomic scope" value="Bacteria"/>
</dbReference>
<keyword evidence="1" id="KW-0175">Coiled coil</keyword>
<organism evidence="2 3">
    <name type="scientific">Pelotomaculum thermopropionicum (strain DSM 13744 / JCM 10971 / SI)</name>
    <dbReference type="NCBI Taxonomy" id="370438"/>
    <lineage>
        <taxon>Bacteria</taxon>
        <taxon>Bacillati</taxon>
        <taxon>Bacillota</taxon>
        <taxon>Clostridia</taxon>
        <taxon>Eubacteriales</taxon>
        <taxon>Desulfotomaculaceae</taxon>
        <taxon>Pelotomaculum</taxon>
    </lineage>
</organism>
<gene>
    <name evidence="2" type="ordered locus">PTH_0940</name>
</gene>
<protein>
    <submittedName>
        <fullName evidence="2">Uncharacterized protein</fullName>
    </submittedName>
</protein>
<accession>A5D3R7</accession>
<evidence type="ECO:0000313" key="2">
    <source>
        <dbReference type="EMBL" id="BAF59121.1"/>
    </source>
</evidence>
<dbReference type="KEGG" id="pth:PTH_0940"/>
<sequence>MDQIYQLQRQIQDLRQEVNAISQVASQLQRSEANNAAQLQRLQQNESMATQQLQAIQQLCNRLSQDVNTISNVAQQVTAQMARPFTSGQFGAPAWAQPVTGQFGAYTPPISTAVQTPAYGAFGAQFGAARSDEFSRNQYLSSMAANRYGLGWATPDQTYNQHISNLVNQGALSSQGSIGATTPGSFTAVRQTGFAAQPAYPVQTGQFGTTGFTSSQYIPTYGTAQWASAQQPTSGLFGQSSMAGAQNIGQYSNF</sequence>